<dbReference type="PROSITE" id="PS00028">
    <property type="entry name" value="ZINC_FINGER_C2H2_1"/>
    <property type="match status" value="1"/>
</dbReference>
<feature type="region of interest" description="Disordered" evidence="8">
    <location>
        <begin position="1"/>
        <end position="81"/>
    </location>
</feature>
<keyword evidence="2" id="KW-0677">Repeat</keyword>
<feature type="compositionally biased region" description="Polar residues" evidence="8">
    <location>
        <begin position="1"/>
        <end position="32"/>
    </location>
</feature>
<dbReference type="Pfam" id="PF22992">
    <property type="entry name" value="C2CH-4th_BIRD-IDD"/>
    <property type="match status" value="1"/>
</dbReference>
<evidence type="ECO:0000313" key="10">
    <source>
        <dbReference type="EMBL" id="KAI3832655.1"/>
    </source>
</evidence>
<dbReference type="FunFam" id="3.30.160.60:FF:000131">
    <property type="entry name" value="protein indeterminate-domain 5, chloroplastic-like"/>
    <property type="match status" value="1"/>
</dbReference>
<proteinExistence type="predicted"/>
<dbReference type="AlphaFoldDB" id="A0AAD4RUH7"/>
<evidence type="ECO:0000256" key="8">
    <source>
        <dbReference type="SAM" id="MobiDB-lite"/>
    </source>
</evidence>
<evidence type="ECO:0000259" key="9">
    <source>
        <dbReference type="PROSITE" id="PS50157"/>
    </source>
</evidence>
<dbReference type="PANTHER" id="PTHR10593">
    <property type="entry name" value="SERINE/THREONINE-PROTEIN KINASE RIO"/>
    <property type="match status" value="1"/>
</dbReference>
<sequence length="531" mass="58891">MFPETFSNSTSLSEEVSAGSSHGNNTTTTRLQDLSPILFSSSSTDHHHHEQQQQQQSAEETTTKTRKKRNLPGNPDPNAEVVSLSPTTLMATNRFVCEVCNKGFQRDQNLQLHRRGHNLPWKLKQRSNTDVVRRKVYVCPEVSCIHHHPSRALGDLTGIKKHFSRKHGERKWKCEKCSKKYAVQSDWKAHSKNCGTKEYRCDCGTLFARKDSFITHRAFCDALAEESARLVSSSASNLNNSSTSTPLLHHYNNEPLSLQTHSSLDFQHQQSNNTPSSLSYYQFTAQHHQNFPNPTPISIITSSSSWTDHPSPTSDPVKLENQHNNQILIPTPISSFYQESPPLPSPNTAAAAAISDQQKSLFTPNFLRHFSNSMVSNSNTSTSYRSNTSTHMSATALLQKAANFGAGPIGGPTMQTQSVGHMSGSSMSQMNIMSQMGKTCLSSPSEEFLGFASSNSANQSTWQKKDFRLTRDFLGLAPADHNSVTNVLDVNERNQMNGKVNVRKSDLLSYTGGVDFGAYERGFAAGAWRNC</sequence>
<dbReference type="Gene3D" id="3.30.160.60">
    <property type="entry name" value="Classic Zinc Finger"/>
    <property type="match status" value="2"/>
</dbReference>
<name>A0AAD4RUH7_9MAGN</name>
<dbReference type="InterPro" id="IPR055186">
    <property type="entry name" value="C2H2-2nd_BIRD-IDD"/>
</dbReference>
<evidence type="ECO:0000313" key="11">
    <source>
        <dbReference type="Proteomes" id="UP001202328"/>
    </source>
</evidence>
<reference evidence="10" key="1">
    <citation type="submission" date="2022-04" db="EMBL/GenBank/DDBJ databases">
        <title>A functionally conserved STORR gene fusion in Papaver species that diverged 16.8 million years ago.</title>
        <authorList>
            <person name="Catania T."/>
        </authorList>
    </citation>
    <scope>NUCLEOTIDE SEQUENCE</scope>
    <source>
        <strain evidence="10">S-188037</strain>
    </source>
</reference>
<protein>
    <recommendedName>
        <fullName evidence="9">C2H2-type domain-containing protein</fullName>
    </recommendedName>
</protein>
<keyword evidence="3 7" id="KW-0863">Zinc-finger</keyword>
<feature type="domain" description="C2H2-type" evidence="9">
    <location>
        <begin position="95"/>
        <end position="117"/>
    </location>
</feature>
<dbReference type="EMBL" id="JAJJMB010017986">
    <property type="protein sequence ID" value="KAI3832655.1"/>
    <property type="molecule type" value="Genomic_DNA"/>
</dbReference>
<evidence type="ECO:0000256" key="5">
    <source>
        <dbReference type="ARBA" id="ARBA00023015"/>
    </source>
</evidence>
<keyword evidence="11" id="KW-1185">Reference proteome</keyword>
<dbReference type="Proteomes" id="UP001202328">
    <property type="component" value="Unassembled WGS sequence"/>
</dbReference>
<dbReference type="InterPro" id="IPR031140">
    <property type="entry name" value="IDD1-16"/>
</dbReference>
<dbReference type="InterPro" id="IPR013087">
    <property type="entry name" value="Znf_C2H2_type"/>
</dbReference>
<dbReference type="PANTHER" id="PTHR10593:SF236">
    <property type="entry name" value="PROTEIN INDETERMINATE-DOMAIN 11"/>
    <property type="match status" value="1"/>
</dbReference>
<gene>
    <name evidence="10" type="ORF">MKW98_002201</name>
</gene>
<evidence type="ECO:0000256" key="2">
    <source>
        <dbReference type="ARBA" id="ARBA00022737"/>
    </source>
</evidence>
<organism evidence="10 11">
    <name type="scientific">Papaver atlanticum</name>
    <dbReference type="NCBI Taxonomy" id="357466"/>
    <lineage>
        <taxon>Eukaryota</taxon>
        <taxon>Viridiplantae</taxon>
        <taxon>Streptophyta</taxon>
        <taxon>Embryophyta</taxon>
        <taxon>Tracheophyta</taxon>
        <taxon>Spermatophyta</taxon>
        <taxon>Magnoliopsida</taxon>
        <taxon>Ranunculales</taxon>
        <taxon>Papaveraceae</taxon>
        <taxon>Papaveroideae</taxon>
        <taxon>Papaver</taxon>
    </lineage>
</organism>
<dbReference type="Pfam" id="PF22996">
    <property type="entry name" value="C2H2-2nd_BIRD-IDD"/>
    <property type="match status" value="1"/>
</dbReference>
<dbReference type="SMART" id="SM00355">
    <property type="entry name" value="ZnF_C2H2"/>
    <property type="match status" value="3"/>
</dbReference>
<dbReference type="SUPFAM" id="SSF57667">
    <property type="entry name" value="beta-beta-alpha zinc fingers"/>
    <property type="match status" value="1"/>
</dbReference>
<dbReference type="PROSITE" id="PS50157">
    <property type="entry name" value="ZINC_FINGER_C2H2_2"/>
    <property type="match status" value="1"/>
</dbReference>
<dbReference type="GO" id="GO:0008270">
    <property type="term" value="F:zinc ion binding"/>
    <property type="evidence" value="ECO:0007669"/>
    <property type="project" value="UniProtKB-KW"/>
</dbReference>
<keyword evidence="4" id="KW-0862">Zinc</keyword>
<evidence type="ECO:0000256" key="3">
    <source>
        <dbReference type="ARBA" id="ARBA00022771"/>
    </source>
</evidence>
<dbReference type="FunFam" id="3.30.160.60:FF:000554">
    <property type="entry name" value="protein indeterminate-domain 12-like"/>
    <property type="match status" value="1"/>
</dbReference>
<evidence type="ECO:0000256" key="4">
    <source>
        <dbReference type="ARBA" id="ARBA00022833"/>
    </source>
</evidence>
<keyword evidence="5" id="KW-0805">Transcription regulation</keyword>
<evidence type="ECO:0000256" key="6">
    <source>
        <dbReference type="ARBA" id="ARBA00023163"/>
    </source>
</evidence>
<evidence type="ECO:0000256" key="7">
    <source>
        <dbReference type="PROSITE-ProRule" id="PRU00042"/>
    </source>
</evidence>
<keyword evidence="6" id="KW-0804">Transcription</keyword>
<dbReference type="InterPro" id="IPR036236">
    <property type="entry name" value="Znf_C2H2_sf"/>
</dbReference>
<accession>A0AAD4RUH7</accession>
<dbReference type="GO" id="GO:0003700">
    <property type="term" value="F:DNA-binding transcription factor activity"/>
    <property type="evidence" value="ECO:0007669"/>
    <property type="project" value="TreeGrafter"/>
</dbReference>
<dbReference type="Pfam" id="PF22995">
    <property type="entry name" value="C2CH-3rd_BIRD-IDD"/>
    <property type="match status" value="1"/>
</dbReference>
<dbReference type="InterPro" id="IPR055185">
    <property type="entry name" value="C2CH-4th_BIRD-IDD"/>
</dbReference>
<dbReference type="InterPro" id="IPR055187">
    <property type="entry name" value="C2CH-3rd_BIRD-IDD"/>
</dbReference>
<keyword evidence="1" id="KW-0479">Metal-binding</keyword>
<dbReference type="GO" id="GO:0005634">
    <property type="term" value="C:nucleus"/>
    <property type="evidence" value="ECO:0007669"/>
    <property type="project" value="TreeGrafter"/>
</dbReference>
<evidence type="ECO:0000256" key="1">
    <source>
        <dbReference type="ARBA" id="ARBA00022723"/>
    </source>
</evidence>
<comment type="caution">
    <text evidence="10">The sequence shown here is derived from an EMBL/GenBank/DDBJ whole genome shotgun (WGS) entry which is preliminary data.</text>
</comment>